<dbReference type="SMART" id="SM00906">
    <property type="entry name" value="Fungal_trans"/>
    <property type="match status" value="1"/>
</dbReference>
<organism evidence="9 10">
    <name type="scientific">Bionectria ochroleuca</name>
    <name type="common">Gliocladium roseum</name>
    <dbReference type="NCBI Taxonomy" id="29856"/>
    <lineage>
        <taxon>Eukaryota</taxon>
        <taxon>Fungi</taxon>
        <taxon>Dikarya</taxon>
        <taxon>Ascomycota</taxon>
        <taxon>Pezizomycotina</taxon>
        <taxon>Sordariomycetes</taxon>
        <taxon>Hypocreomycetidae</taxon>
        <taxon>Hypocreales</taxon>
        <taxon>Bionectriaceae</taxon>
        <taxon>Clonostachys</taxon>
    </lineage>
</organism>
<evidence type="ECO:0000256" key="2">
    <source>
        <dbReference type="ARBA" id="ARBA00022723"/>
    </source>
</evidence>
<gene>
    <name evidence="9" type="ORF">CLO192961_LOCUS449177</name>
</gene>
<dbReference type="PANTHER" id="PTHR47782:SF1">
    <property type="entry name" value="PYRIMIDINE PATHWAY REGULATORY PROTEIN 1"/>
    <property type="match status" value="1"/>
</dbReference>
<dbReference type="CDD" id="cd00067">
    <property type="entry name" value="GAL4"/>
    <property type="match status" value="1"/>
</dbReference>
<evidence type="ECO:0000256" key="6">
    <source>
        <dbReference type="ARBA" id="ARBA00023163"/>
    </source>
</evidence>
<feature type="domain" description="Zn(2)-C6 fungal-type" evidence="8">
    <location>
        <begin position="11"/>
        <end position="39"/>
    </location>
</feature>
<keyword evidence="3" id="KW-0862">Zinc</keyword>
<dbReference type="PROSITE" id="PS50048">
    <property type="entry name" value="ZN2_CY6_FUNGAL_2"/>
    <property type="match status" value="1"/>
</dbReference>
<proteinExistence type="predicted"/>
<keyword evidence="5" id="KW-0238">DNA-binding</keyword>
<dbReference type="Gene3D" id="4.10.240.10">
    <property type="entry name" value="Zn(2)-C6 fungal-type DNA-binding domain"/>
    <property type="match status" value="1"/>
</dbReference>
<sequence>MQRSHRRSTKVCARCRQRKTKCDFKFPACTPCKLAKTACLGFNPVTKSAVPRSLVRSLEARVAELEGQVLSFQAGTQNTPYLMASKVAQATISFGLPNSNSYLNSKISSALVFRPSCPPLALVRDRESDTAINVAHSSTEQDGSPSQPKKSNLISLKSIPSSAISRMIRNYADTHLPQYPCITEVMLQDIVKRTGMDELGDTSSLLLHGIPADSGIGHFDYFVLFIALAISAMTLTWKAEDQARAASESFFNSALKHLQVLEEQSEIKSLQISLLLAHYAHMCPERVDNWTCISDAVRIVLNLGLHRECTENIDIEHRRLRAELFWVAYGMERSLCTNLRLPLSFPEEAITTKRELFVEEGYDSLFTNEDLLRKSASSHICLYRALETEVHRVLHLEDNLLESSGMSIEAWIIDINTRLGTWYEAAQVYTQYGMLEFKHVQYHHLRARIHRPTPRLMNRTNEDREQVLQAAVVLIDDYHGQESRRRLFYPWHGVHILFEVVVIALEACWTLYNCHVIHPLAEELLKSRIPQCLQMLRNIGERWNEATACARRLQPLLEKITMWYYPGSDEMADKASITEEIRNLLLSDGSLTWNQRVASDIQLPVEASFFDDVELDNFQFLEWAPEWDIMPTDFELA</sequence>
<dbReference type="Proteomes" id="UP000766486">
    <property type="component" value="Unassembled WGS sequence"/>
</dbReference>
<dbReference type="PROSITE" id="PS00463">
    <property type="entry name" value="ZN2_CY6_FUNGAL_1"/>
    <property type="match status" value="1"/>
</dbReference>
<evidence type="ECO:0000259" key="8">
    <source>
        <dbReference type="PROSITE" id="PS50048"/>
    </source>
</evidence>
<keyword evidence="4" id="KW-0805">Transcription regulation</keyword>
<evidence type="ECO:0000256" key="3">
    <source>
        <dbReference type="ARBA" id="ARBA00022833"/>
    </source>
</evidence>
<dbReference type="Pfam" id="PF00172">
    <property type="entry name" value="Zn_clus"/>
    <property type="match status" value="1"/>
</dbReference>
<keyword evidence="7" id="KW-0539">Nucleus</keyword>
<evidence type="ECO:0000256" key="4">
    <source>
        <dbReference type="ARBA" id="ARBA00023015"/>
    </source>
</evidence>
<evidence type="ECO:0000256" key="5">
    <source>
        <dbReference type="ARBA" id="ARBA00023125"/>
    </source>
</evidence>
<dbReference type="InterPro" id="IPR036864">
    <property type="entry name" value="Zn2-C6_fun-type_DNA-bd_sf"/>
</dbReference>
<comment type="subcellular location">
    <subcellularLocation>
        <location evidence="1">Nucleus</location>
    </subcellularLocation>
</comment>
<evidence type="ECO:0000256" key="7">
    <source>
        <dbReference type="ARBA" id="ARBA00023242"/>
    </source>
</evidence>
<accession>A0ABY6V2D4</accession>
<evidence type="ECO:0000313" key="9">
    <source>
        <dbReference type="EMBL" id="VUC36595.1"/>
    </source>
</evidence>
<protein>
    <recommendedName>
        <fullName evidence="8">Zn(2)-C6 fungal-type domain-containing protein</fullName>
    </recommendedName>
</protein>
<keyword evidence="2" id="KW-0479">Metal-binding</keyword>
<dbReference type="EMBL" id="CABFNS010000931">
    <property type="protein sequence ID" value="VUC36595.1"/>
    <property type="molecule type" value="Genomic_DNA"/>
</dbReference>
<dbReference type="InterPro" id="IPR001138">
    <property type="entry name" value="Zn2Cys6_DnaBD"/>
</dbReference>
<dbReference type="Pfam" id="PF04082">
    <property type="entry name" value="Fungal_trans"/>
    <property type="match status" value="1"/>
</dbReference>
<evidence type="ECO:0000256" key="1">
    <source>
        <dbReference type="ARBA" id="ARBA00004123"/>
    </source>
</evidence>
<reference evidence="9 10" key="1">
    <citation type="submission" date="2019-06" db="EMBL/GenBank/DDBJ databases">
        <authorList>
            <person name="Broberg M."/>
        </authorList>
    </citation>
    <scope>NUCLEOTIDE SEQUENCE [LARGE SCALE GENOMIC DNA]</scope>
</reference>
<keyword evidence="10" id="KW-1185">Reference proteome</keyword>
<dbReference type="InterPro" id="IPR052202">
    <property type="entry name" value="Yeast_MetPath_Reg"/>
</dbReference>
<dbReference type="SMART" id="SM00066">
    <property type="entry name" value="GAL4"/>
    <property type="match status" value="1"/>
</dbReference>
<keyword evidence="6" id="KW-0804">Transcription</keyword>
<dbReference type="SUPFAM" id="SSF57701">
    <property type="entry name" value="Zn2/Cys6 DNA-binding domain"/>
    <property type="match status" value="1"/>
</dbReference>
<dbReference type="CDD" id="cd12148">
    <property type="entry name" value="fungal_TF_MHR"/>
    <property type="match status" value="1"/>
</dbReference>
<comment type="caution">
    <text evidence="9">The sequence shown here is derived from an EMBL/GenBank/DDBJ whole genome shotgun (WGS) entry which is preliminary data.</text>
</comment>
<name>A0ABY6V2D4_BIOOC</name>
<dbReference type="PANTHER" id="PTHR47782">
    <property type="entry name" value="ZN(II)2CYS6 TRANSCRIPTION FACTOR (EUROFUNG)-RELATED"/>
    <property type="match status" value="1"/>
</dbReference>
<dbReference type="InterPro" id="IPR007219">
    <property type="entry name" value="XnlR_reg_dom"/>
</dbReference>
<evidence type="ECO:0000313" key="10">
    <source>
        <dbReference type="Proteomes" id="UP000766486"/>
    </source>
</evidence>